<proteinExistence type="inferred from homology"/>
<sequence>MKIERRKTGIAEVYTASLNDIMFFLLLFFLIISTMVTPMALKVLLPHSSTAEQVAVKKNIMLVVTGDRQYYIDDQKVGFGEIESRLSAILKNNTTPDGKAVEYVVLLQADKSLNVQDVIDLVDIGNKLHVKTLLFVDKT</sequence>
<dbReference type="STRING" id="742725.HMPREF9450_01057"/>
<comment type="similarity">
    <text evidence="2 7">Belongs to the ExbD/TolR family.</text>
</comment>
<organism evidence="9 10">
    <name type="scientific">Alistipes indistinctus YIT 12060</name>
    <dbReference type="NCBI Taxonomy" id="742725"/>
    <lineage>
        <taxon>Bacteria</taxon>
        <taxon>Pseudomonadati</taxon>
        <taxon>Bacteroidota</taxon>
        <taxon>Bacteroidia</taxon>
        <taxon>Bacteroidales</taxon>
        <taxon>Rikenellaceae</taxon>
        <taxon>Alistipes</taxon>
    </lineage>
</organism>
<dbReference type="AlphaFoldDB" id="G5H7L4"/>
<evidence type="ECO:0000256" key="7">
    <source>
        <dbReference type="RuleBase" id="RU003879"/>
    </source>
</evidence>
<dbReference type="Pfam" id="PF02472">
    <property type="entry name" value="ExbD"/>
    <property type="match status" value="1"/>
</dbReference>
<keyword evidence="7" id="KW-0653">Protein transport</keyword>
<dbReference type="Proteomes" id="UP000006008">
    <property type="component" value="Unassembled WGS sequence"/>
</dbReference>
<name>G5H7L4_9BACT</name>
<keyword evidence="3" id="KW-1003">Cell membrane</keyword>
<evidence type="ECO:0000256" key="5">
    <source>
        <dbReference type="ARBA" id="ARBA00022989"/>
    </source>
</evidence>
<accession>G5H7L4</accession>
<dbReference type="OrthoDB" id="9793581at2"/>
<reference evidence="9 10" key="1">
    <citation type="submission" date="2011-08" db="EMBL/GenBank/DDBJ databases">
        <title>The Genome Sequence of Alistipes indistinctus YIT 12060.</title>
        <authorList>
            <consortium name="The Broad Institute Genome Sequencing Platform"/>
            <person name="Earl A."/>
            <person name="Ward D."/>
            <person name="Feldgarden M."/>
            <person name="Gevers D."/>
            <person name="Morotomi M."/>
            <person name="Young S.K."/>
            <person name="Zeng Q."/>
            <person name="Gargeya S."/>
            <person name="Fitzgerald M."/>
            <person name="Haas B."/>
            <person name="Abouelleil A."/>
            <person name="Alvarado L."/>
            <person name="Arachchi H.M."/>
            <person name="Berlin A."/>
            <person name="Brown A."/>
            <person name="Chapman S.B."/>
            <person name="Chen Z."/>
            <person name="Dunbar C."/>
            <person name="Freedman E."/>
            <person name="Gearin G."/>
            <person name="Gellesch M."/>
            <person name="Goldberg J."/>
            <person name="Griggs A."/>
            <person name="Gujja S."/>
            <person name="Heiman D."/>
            <person name="Howarth C."/>
            <person name="Larson L."/>
            <person name="Lui A."/>
            <person name="MacDonald P.J.P."/>
            <person name="Montmayeur A."/>
            <person name="Murphy C."/>
            <person name="Neiman D."/>
            <person name="Pearson M."/>
            <person name="Priest M."/>
            <person name="Roberts A."/>
            <person name="Saif S."/>
            <person name="Shea T."/>
            <person name="Shenoy N."/>
            <person name="Sisk P."/>
            <person name="Stolte C."/>
            <person name="Sykes S."/>
            <person name="Wortman J."/>
            <person name="Nusbaum C."/>
            <person name="Birren B."/>
        </authorList>
    </citation>
    <scope>NUCLEOTIDE SEQUENCE [LARGE SCALE GENOMIC DNA]</scope>
    <source>
        <strain evidence="9 10">YIT 12060</strain>
    </source>
</reference>
<feature type="transmembrane region" description="Helical" evidence="8">
    <location>
        <begin position="21"/>
        <end position="41"/>
    </location>
</feature>
<evidence type="ECO:0000313" key="10">
    <source>
        <dbReference type="Proteomes" id="UP000006008"/>
    </source>
</evidence>
<evidence type="ECO:0000256" key="3">
    <source>
        <dbReference type="ARBA" id="ARBA00022475"/>
    </source>
</evidence>
<comment type="subcellular location">
    <subcellularLocation>
        <location evidence="1">Cell membrane</location>
        <topology evidence="1">Single-pass membrane protein</topology>
    </subcellularLocation>
    <subcellularLocation>
        <location evidence="7">Cell membrane</location>
        <topology evidence="7">Single-pass type II membrane protein</topology>
    </subcellularLocation>
</comment>
<protein>
    <recommendedName>
        <fullName evidence="11">Biopolymer transporter ExbD</fullName>
    </recommendedName>
</protein>
<keyword evidence="4 7" id="KW-0812">Transmembrane</keyword>
<comment type="caution">
    <text evidence="9">The sequence shown here is derived from an EMBL/GenBank/DDBJ whole genome shotgun (WGS) entry which is preliminary data.</text>
</comment>
<evidence type="ECO:0000256" key="4">
    <source>
        <dbReference type="ARBA" id="ARBA00022692"/>
    </source>
</evidence>
<keyword evidence="7" id="KW-0813">Transport</keyword>
<keyword evidence="6 8" id="KW-0472">Membrane</keyword>
<evidence type="ECO:0000256" key="2">
    <source>
        <dbReference type="ARBA" id="ARBA00005811"/>
    </source>
</evidence>
<keyword evidence="5 8" id="KW-1133">Transmembrane helix</keyword>
<evidence type="ECO:0008006" key="11">
    <source>
        <dbReference type="Google" id="ProtNLM"/>
    </source>
</evidence>
<dbReference type="GeneID" id="92815921"/>
<dbReference type="eggNOG" id="COG0848">
    <property type="taxonomic scope" value="Bacteria"/>
</dbReference>
<dbReference type="EMBL" id="ADLD01000009">
    <property type="protein sequence ID" value="EHB92853.1"/>
    <property type="molecule type" value="Genomic_DNA"/>
</dbReference>
<dbReference type="GO" id="GO:0015031">
    <property type="term" value="P:protein transport"/>
    <property type="evidence" value="ECO:0007669"/>
    <property type="project" value="UniProtKB-KW"/>
</dbReference>
<evidence type="ECO:0000256" key="6">
    <source>
        <dbReference type="ARBA" id="ARBA00023136"/>
    </source>
</evidence>
<dbReference type="RefSeq" id="WP_009133863.1">
    <property type="nucleotide sequence ID" value="NZ_CP102250.1"/>
</dbReference>
<dbReference type="GO" id="GO:0005886">
    <property type="term" value="C:plasma membrane"/>
    <property type="evidence" value="ECO:0007669"/>
    <property type="project" value="UniProtKB-SubCell"/>
</dbReference>
<evidence type="ECO:0000256" key="1">
    <source>
        <dbReference type="ARBA" id="ARBA00004162"/>
    </source>
</evidence>
<dbReference type="PANTHER" id="PTHR30558">
    <property type="entry name" value="EXBD MEMBRANE COMPONENT OF PMF-DRIVEN MACROMOLECULE IMPORT SYSTEM"/>
    <property type="match status" value="1"/>
</dbReference>
<dbReference type="Gene3D" id="3.30.420.270">
    <property type="match status" value="1"/>
</dbReference>
<dbReference type="PATRIC" id="fig|742725.3.peg.1117"/>
<dbReference type="HOGENOM" id="CLU_085305_3_4_10"/>
<evidence type="ECO:0000256" key="8">
    <source>
        <dbReference type="SAM" id="Phobius"/>
    </source>
</evidence>
<dbReference type="InterPro" id="IPR003400">
    <property type="entry name" value="ExbD"/>
</dbReference>
<keyword evidence="10" id="KW-1185">Reference proteome</keyword>
<evidence type="ECO:0000313" key="9">
    <source>
        <dbReference type="EMBL" id="EHB92853.1"/>
    </source>
</evidence>
<dbReference type="GO" id="GO:0022857">
    <property type="term" value="F:transmembrane transporter activity"/>
    <property type="evidence" value="ECO:0007669"/>
    <property type="project" value="InterPro"/>
</dbReference>
<gene>
    <name evidence="9" type="ORF">HMPREF9450_01057</name>
</gene>